<accession>A0A0M0K5B2</accession>
<reference evidence="4" key="1">
    <citation type="journal article" date="2015" name="PLoS Genet.">
        <title>Genome Sequence and Transcriptome Analyses of Chrysochromulina tobin: Metabolic Tools for Enhanced Algal Fitness in the Prominent Order Prymnesiales (Haptophyceae).</title>
        <authorList>
            <person name="Hovde B.T."/>
            <person name="Deodato C.R."/>
            <person name="Hunsperger H.M."/>
            <person name="Ryken S.A."/>
            <person name="Yost W."/>
            <person name="Jha R.K."/>
            <person name="Patterson J."/>
            <person name="Monnat R.J. Jr."/>
            <person name="Barlow S.B."/>
            <person name="Starkenburg S.R."/>
            <person name="Cattolico R.A."/>
        </authorList>
    </citation>
    <scope>NUCLEOTIDE SEQUENCE</scope>
    <source>
        <strain evidence="4">CCMP291</strain>
    </source>
</reference>
<feature type="region of interest" description="Disordered" evidence="1">
    <location>
        <begin position="287"/>
        <end position="336"/>
    </location>
</feature>
<feature type="transmembrane region" description="Helical" evidence="2">
    <location>
        <begin position="20"/>
        <end position="38"/>
    </location>
</feature>
<evidence type="ECO:0000313" key="3">
    <source>
        <dbReference type="EMBL" id="KOO34000.1"/>
    </source>
</evidence>
<dbReference type="AlphaFoldDB" id="A0A0M0K5B2"/>
<keyword evidence="2" id="KW-0472">Membrane</keyword>
<proteinExistence type="predicted"/>
<keyword evidence="2" id="KW-0812">Transmembrane</keyword>
<sequence length="336" mass="35687">MPTMEPPPSEDVPSVEPISATVALMLASAFELLAASLRTTGGDGLVNYAVVVGAVSLMLVAPVALVLFAEPLAQAISPRLHEGLPHLSLMLLVWWMPATFVMTFVGPFQGLCNGWFSSVAGVMGAFQLCRAHVPPFDHAVTQLQALARGAPKERTILSYLALTSTAVWITAAVALGQASWEHPAVKAWALIVGLVSFIMCSVYLLFEEATTHRLAFALSLALWWAQAIAFSFVPTSFISTMNGFAATWASVCLAVYFLRSNEATRALAPVPVAPPDEDGFGAPTTMYQAADEPPVDPSDGFSRNFDGTGVGTSSWISGAPPQPKMPAKHLDAQDDL</sequence>
<feature type="transmembrane region" description="Helical" evidence="2">
    <location>
        <begin position="187"/>
        <end position="206"/>
    </location>
</feature>
<keyword evidence="2" id="KW-1133">Transmembrane helix</keyword>
<gene>
    <name evidence="3" type="ORF">Ctob_014756</name>
</gene>
<feature type="transmembrane region" description="Helical" evidence="2">
    <location>
        <begin position="156"/>
        <end position="175"/>
    </location>
</feature>
<protein>
    <submittedName>
        <fullName evidence="3">Uncharacterized protein</fullName>
    </submittedName>
</protein>
<organism evidence="3 4">
    <name type="scientific">Chrysochromulina tobinii</name>
    <dbReference type="NCBI Taxonomy" id="1460289"/>
    <lineage>
        <taxon>Eukaryota</taxon>
        <taxon>Haptista</taxon>
        <taxon>Haptophyta</taxon>
        <taxon>Prymnesiophyceae</taxon>
        <taxon>Prymnesiales</taxon>
        <taxon>Chrysochromulinaceae</taxon>
        <taxon>Chrysochromulina</taxon>
    </lineage>
</organism>
<name>A0A0M0K5B2_9EUKA</name>
<feature type="transmembrane region" description="Helical" evidence="2">
    <location>
        <begin position="45"/>
        <end position="69"/>
    </location>
</feature>
<dbReference type="EMBL" id="JWZX01001357">
    <property type="protein sequence ID" value="KOO34000.1"/>
    <property type="molecule type" value="Genomic_DNA"/>
</dbReference>
<keyword evidence="4" id="KW-1185">Reference proteome</keyword>
<evidence type="ECO:0000256" key="2">
    <source>
        <dbReference type="SAM" id="Phobius"/>
    </source>
</evidence>
<dbReference type="Proteomes" id="UP000037460">
    <property type="component" value="Unassembled WGS sequence"/>
</dbReference>
<comment type="caution">
    <text evidence="3">The sequence shown here is derived from an EMBL/GenBank/DDBJ whole genome shotgun (WGS) entry which is preliminary data.</text>
</comment>
<feature type="transmembrane region" description="Helical" evidence="2">
    <location>
        <begin position="213"/>
        <end position="233"/>
    </location>
</feature>
<feature type="transmembrane region" description="Helical" evidence="2">
    <location>
        <begin position="239"/>
        <end position="258"/>
    </location>
</feature>
<evidence type="ECO:0000256" key="1">
    <source>
        <dbReference type="SAM" id="MobiDB-lite"/>
    </source>
</evidence>
<evidence type="ECO:0000313" key="4">
    <source>
        <dbReference type="Proteomes" id="UP000037460"/>
    </source>
</evidence>
<feature type="transmembrane region" description="Helical" evidence="2">
    <location>
        <begin position="89"/>
        <end position="108"/>
    </location>
</feature>